<accession>A0A9W7T0K4</accession>
<protein>
    <submittedName>
        <fullName evidence="1">Uncharacterized protein</fullName>
    </submittedName>
</protein>
<keyword evidence="2" id="KW-1185">Reference proteome</keyword>
<dbReference type="EMBL" id="RIBY02000158">
    <property type="protein sequence ID" value="KAH9845069.1"/>
    <property type="molecule type" value="Genomic_DNA"/>
</dbReference>
<reference evidence="1 2" key="2">
    <citation type="journal article" date="2021" name="Curr. Genet.">
        <title>Genetic response to nitrogen starvation in the aggressive Eucalyptus foliar pathogen Teratosphaeria destructans.</title>
        <authorList>
            <person name="Havenga M."/>
            <person name="Wingfield B.D."/>
            <person name="Wingfield M.J."/>
            <person name="Dreyer L.L."/>
            <person name="Roets F."/>
            <person name="Aylward J."/>
        </authorList>
    </citation>
    <scope>NUCLEOTIDE SEQUENCE [LARGE SCALE GENOMIC DNA]</scope>
    <source>
        <strain evidence="1">CMW44962</strain>
    </source>
</reference>
<reference evidence="1 2" key="1">
    <citation type="journal article" date="2018" name="IMA Fungus">
        <title>IMA Genome-F 10: Nine draft genome sequences of Claviceps purpurea s.lat., including C. arundinis, C. humidiphila, and C. cf. spartinae, pseudomolecules for the pitch canker pathogen Fusarium circinatum, draft genome of Davidsoniella eucalypti, Grosmannia galeiformis, Quambalaria eucalypti, and Teratosphaeria destructans.</title>
        <authorList>
            <person name="Wingfield B.D."/>
            <person name="Liu M."/>
            <person name="Nguyen H.D."/>
            <person name="Lane F.A."/>
            <person name="Morgan S.W."/>
            <person name="De Vos L."/>
            <person name="Wilken P.M."/>
            <person name="Duong T.A."/>
            <person name="Aylward J."/>
            <person name="Coetzee M.P."/>
            <person name="Dadej K."/>
            <person name="De Beer Z.W."/>
            <person name="Findlay W."/>
            <person name="Havenga M."/>
            <person name="Kolarik M."/>
            <person name="Menzies J.G."/>
            <person name="Naidoo K."/>
            <person name="Pochopski O."/>
            <person name="Shoukouhi P."/>
            <person name="Santana Q.C."/>
            <person name="Seifert K.A."/>
            <person name="Soal N."/>
            <person name="Steenkamp E.T."/>
            <person name="Tatham C.T."/>
            <person name="van der Nest M.A."/>
            <person name="Wingfield M.J."/>
        </authorList>
    </citation>
    <scope>NUCLEOTIDE SEQUENCE [LARGE SCALE GENOMIC DNA]</scope>
    <source>
        <strain evidence="1">CMW44962</strain>
    </source>
</reference>
<gene>
    <name evidence="1" type="ORF">Tdes44962_MAKER06928</name>
</gene>
<evidence type="ECO:0000313" key="2">
    <source>
        <dbReference type="Proteomes" id="UP001138500"/>
    </source>
</evidence>
<dbReference type="Proteomes" id="UP001138500">
    <property type="component" value="Unassembled WGS sequence"/>
</dbReference>
<name>A0A9W7T0K4_9PEZI</name>
<proteinExistence type="predicted"/>
<evidence type="ECO:0000313" key="1">
    <source>
        <dbReference type="EMBL" id="KAH9845069.1"/>
    </source>
</evidence>
<organism evidence="1 2">
    <name type="scientific">Teratosphaeria destructans</name>
    <dbReference type="NCBI Taxonomy" id="418781"/>
    <lineage>
        <taxon>Eukaryota</taxon>
        <taxon>Fungi</taxon>
        <taxon>Dikarya</taxon>
        <taxon>Ascomycota</taxon>
        <taxon>Pezizomycotina</taxon>
        <taxon>Dothideomycetes</taxon>
        <taxon>Dothideomycetidae</taxon>
        <taxon>Mycosphaerellales</taxon>
        <taxon>Teratosphaeriaceae</taxon>
        <taxon>Teratosphaeria</taxon>
    </lineage>
</organism>
<comment type="caution">
    <text evidence="1">The sequence shown here is derived from an EMBL/GenBank/DDBJ whole genome shotgun (WGS) entry which is preliminary data.</text>
</comment>
<feature type="non-terminal residue" evidence="1">
    <location>
        <position position="1"/>
    </location>
</feature>
<dbReference type="AlphaFoldDB" id="A0A9W7T0K4"/>
<sequence length="184" mass="19664">GDEGRGAAGHGQRVVGAVVVTEPLGWGPGDLHGQQGGDERGVEVVERGVDVPPVEAGIVPVVLLGDGGLVERLVMRVSEPDVREAFEVGHGAVPDDLDLRLMGDGLEVGMQDALRRVQRLPVSVGLDRRVEEPRQFVLRPRAEVLLAFEDHDLVLVECLADDLEVRGVQVLQVGAADLRSKVDV</sequence>